<dbReference type="Proteomes" id="UP000332933">
    <property type="component" value="Unassembled WGS sequence"/>
</dbReference>
<dbReference type="PANTHER" id="PTHR46586">
    <property type="entry name" value="ANKYRIN REPEAT-CONTAINING PROTEIN"/>
    <property type="match status" value="1"/>
</dbReference>
<dbReference type="EMBL" id="CAADRA010000038">
    <property type="protein sequence ID" value="VFT77887.1"/>
    <property type="molecule type" value="Genomic_DNA"/>
</dbReference>
<reference evidence="1" key="2">
    <citation type="submission" date="2019-06" db="EMBL/GenBank/DDBJ databases">
        <title>Genomics analysis of Aphanomyces spp. identifies a new class of oomycete effector associated with host adaptation.</title>
        <authorList>
            <person name="Gaulin E."/>
        </authorList>
    </citation>
    <scope>NUCLEOTIDE SEQUENCE</scope>
    <source>
        <strain evidence="1">CBS 578.67</strain>
    </source>
</reference>
<evidence type="ECO:0000313" key="3">
    <source>
        <dbReference type="Proteomes" id="UP000332933"/>
    </source>
</evidence>
<keyword evidence="3" id="KW-1185">Reference proteome</keyword>
<dbReference type="InterPro" id="IPR052050">
    <property type="entry name" value="SecEffector_AnkRepeat"/>
</dbReference>
<dbReference type="InterPro" id="IPR002110">
    <property type="entry name" value="Ankyrin_rpt"/>
</dbReference>
<dbReference type="PANTHER" id="PTHR46586:SF3">
    <property type="entry name" value="ANKYRIN REPEAT-CONTAINING PROTEIN"/>
    <property type="match status" value="1"/>
</dbReference>
<name>A0A485K468_9STRA</name>
<organism evidence="2 3">
    <name type="scientific">Aphanomyces stellatus</name>
    <dbReference type="NCBI Taxonomy" id="120398"/>
    <lineage>
        <taxon>Eukaryota</taxon>
        <taxon>Sar</taxon>
        <taxon>Stramenopiles</taxon>
        <taxon>Oomycota</taxon>
        <taxon>Saprolegniomycetes</taxon>
        <taxon>Saprolegniales</taxon>
        <taxon>Verrucalvaceae</taxon>
        <taxon>Aphanomyces</taxon>
    </lineage>
</organism>
<dbReference type="OrthoDB" id="60283at2759"/>
<proteinExistence type="predicted"/>
<sequence>MYRPLTAVLLDMPELRVLVFAYQHGVPSLLRARVDVAGVSTPLSAVWARISQHDTFDRTKYDGEVSGSMWTTLFLPLLHPLDDPSVAIEPFARACRAMFTSHVMDTLASCGAAAALAALYHQHALVCSRRGVKLAATHGHLNVLRFFHDTCVEIEWSVHVLDKAAAAGHLSIVAYVTTVRPGLECTTSAMDLAALGGHLDVVRYLHTHRTEGCTTNAMRNAARAGHLPIVQFLHVHRQEGCTAEALRMAAAAGHADVVMWLVDHRTEGMLLDALEHAARHGHGDVVSFLHMRLTAVGEIRHCDRAVVAAAAHGHLDIVRYFFHQNGSDVPPWMWCRAHVQALMTPRRTNGVVRDVVG</sequence>
<dbReference type="InterPro" id="IPR036770">
    <property type="entry name" value="Ankyrin_rpt-contain_sf"/>
</dbReference>
<protein>
    <submittedName>
        <fullName evidence="2">Aste57867_662 protein</fullName>
    </submittedName>
</protein>
<accession>A0A485K468</accession>
<dbReference type="Gene3D" id="1.25.40.20">
    <property type="entry name" value="Ankyrin repeat-containing domain"/>
    <property type="match status" value="2"/>
</dbReference>
<dbReference type="Pfam" id="PF12796">
    <property type="entry name" value="Ank_2"/>
    <property type="match status" value="1"/>
</dbReference>
<dbReference type="AlphaFoldDB" id="A0A485K468"/>
<dbReference type="EMBL" id="VJMH01000038">
    <property type="protein sequence ID" value="KAF0719968.1"/>
    <property type="molecule type" value="Genomic_DNA"/>
</dbReference>
<evidence type="ECO:0000313" key="2">
    <source>
        <dbReference type="EMBL" id="VFT77887.1"/>
    </source>
</evidence>
<gene>
    <name evidence="2" type="primary">Aste57867_662</name>
    <name evidence="1" type="ORF">As57867_000661</name>
    <name evidence="2" type="ORF">ASTE57867_662</name>
</gene>
<reference evidence="2 3" key="1">
    <citation type="submission" date="2019-03" db="EMBL/GenBank/DDBJ databases">
        <authorList>
            <person name="Gaulin E."/>
            <person name="Dumas B."/>
        </authorList>
    </citation>
    <scope>NUCLEOTIDE SEQUENCE [LARGE SCALE GENOMIC DNA]</scope>
    <source>
        <strain evidence="2">CBS 568.67</strain>
    </source>
</reference>
<evidence type="ECO:0000313" key="1">
    <source>
        <dbReference type="EMBL" id="KAF0719968.1"/>
    </source>
</evidence>
<dbReference type="SUPFAM" id="SSF48403">
    <property type="entry name" value="Ankyrin repeat"/>
    <property type="match status" value="1"/>
</dbReference>